<feature type="region of interest" description="Involved in Mg(2+) ion dislocation from EF-Tu" evidence="5">
    <location>
        <begin position="79"/>
        <end position="82"/>
    </location>
</feature>
<gene>
    <name evidence="5 9" type="primary">tsf</name>
    <name evidence="9" type="ORF">COT61_00150</name>
</gene>
<dbReference type="InterPro" id="IPR014039">
    <property type="entry name" value="Transl_elong_EFTs/EF1B_dimer"/>
</dbReference>
<evidence type="ECO:0000256" key="2">
    <source>
        <dbReference type="ARBA" id="ARBA00016956"/>
    </source>
</evidence>
<dbReference type="Gene3D" id="3.30.479.20">
    <property type="entry name" value="Elongation factor Ts, dimerisation domain"/>
    <property type="match status" value="1"/>
</dbReference>
<dbReference type="Pfam" id="PF00889">
    <property type="entry name" value="EF_TS"/>
    <property type="match status" value="1"/>
</dbReference>
<dbReference type="GO" id="GO:0005737">
    <property type="term" value="C:cytoplasm"/>
    <property type="evidence" value="ECO:0007669"/>
    <property type="project" value="UniProtKB-SubCell"/>
</dbReference>
<keyword evidence="4 5" id="KW-0648">Protein biosynthesis</keyword>
<dbReference type="PANTHER" id="PTHR11741">
    <property type="entry name" value="ELONGATION FACTOR TS"/>
    <property type="match status" value="1"/>
</dbReference>
<dbReference type="AlphaFoldDB" id="A0A2H0WYX5"/>
<comment type="caution">
    <text evidence="9">The sequence shown here is derived from an EMBL/GenBank/DDBJ whole genome shotgun (WGS) entry which is preliminary data.</text>
</comment>
<name>A0A2H0WYX5_9BACT</name>
<dbReference type="InterPro" id="IPR001816">
    <property type="entry name" value="Transl_elong_EFTs/EF1B"/>
</dbReference>
<comment type="similarity">
    <text evidence="1 5 6">Belongs to the EF-Ts family.</text>
</comment>
<comment type="function">
    <text evidence="5 6">Associates with the EF-Tu.GDP complex and induces the exchange of GDP to GTP. It remains bound to the aminoacyl-tRNA.EF-Tu.GTP complex up to the GTP hydrolysis stage on the ribosome.</text>
</comment>
<dbReference type="Gene3D" id="1.10.8.10">
    <property type="entry name" value="DNA helicase RuvA subunit, C-terminal domain"/>
    <property type="match status" value="1"/>
</dbReference>
<dbReference type="CDD" id="cd14275">
    <property type="entry name" value="UBA_EF-Ts"/>
    <property type="match status" value="1"/>
</dbReference>
<feature type="domain" description="Translation elongation factor EFTs/EF1B dimerisation" evidence="8">
    <location>
        <begin position="70"/>
        <end position="146"/>
    </location>
</feature>
<dbReference type="SUPFAM" id="SSF54713">
    <property type="entry name" value="Elongation factor Ts (EF-Ts), dimerisation domain"/>
    <property type="match status" value="1"/>
</dbReference>
<comment type="subcellular location">
    <subcellularLocation>
        <location evidence="5 7">Cytoplasm</location>
    </subcellularLocation>
</comment>
<evidence type="ECO:0000313" key="10">
    <source>
        <dbReference type="Proteomes" id="UP000229080"/>
    </source>
</evidence>
<evidence type="ECO:0000256" key="1">
    <source>
        <dbReference type="ARBA" id="ARBA00005532"/>
    </source>
</evidence>
<dbReference type="PANTHER" id="PTHR11741:SF0">
    <property type="entry name" value="ELONGATION FACTOR TS, MITOCHONDRIAL"/>
    <property type="match status" value="1"/>
</dbReference>
<evidence type="ECO:0000256" key="4">
    <source>
        <dbReference type="ARBA" id="ARBA00022917"/>
    </source>
</evidence>
<reference evidence="10" key="1">
    <citation type="submission" date="2017-09" db="EMBL/GenBank/DDBJ databases">
        <title>Depth-based differentiation of microbial function through sediment-hosted aquifers and enrichment of novel symbionts in the deep terrestrial subsurface.</title>
        <authorList>
            <person name="Probst A.J."/>
            <person name="Ladd B."/>
            <person name="Jarett J.K."/>
            <person name="Geller-Mcgrath D.E."/>
            <person name="Sieber C.M.K."/>
            <person name="Emerson J.B."/>
            <person name="Anantharaman K."/>
            <person name="Thomas B.C."/>
            <person name="Malmstrom R."/>
            <person name="Stieglmeier M."/>
            <person name="Klingl A."/>
            <person name="Woyke T."/>
            <person name="Ryan C.M."/>
            <person name="Banfield J.F."/>
        </authorList>
    </citation>
    <scope>NUCLEOTIDE SEQUENCE [LARGE SCALE GENOMIC DNA]</scope>
</reference>
<dbReference type="InterPro" id="IPR009060">
    <property type="entry name" value="UBA-like_sf"/>
</dbReference>
<dbReference type="GO" id="GO:0003746">
    <property type="term" value="F:translation elongation factor activity"/>
    <property type="evidence" value="ECO:0007669"/>
    <property type="project" value="UniProtKB-UniRule"/>
</dbReference>
<accession>A0A2H0WYX5</accession>
<proteinExistence type="inferred from homology"/>
<dbReference type="InterPro" id="IPR036402">
    <property type="entry name" value="EF-Ts_dimer_sf"/>
</dbReference>
<evidence type="ECO:0000256" key="5">
    <source>
        <dbReference type="HAMAP-Rule" id="MF_00050"/>
    </source>
</evidence>
<dbReference type="FunFam" id="1.10.8.10:FF:000001">
    <property type="entry name" value="Elongation factor Ts"/>
    <property type="match status" value="1"/>
</dbReference>
<evidence type="ECO:0000256" key="6">
    <source>
        <dbReference type="RuleBase" id="RU000642"/>
    </source>
</evidence>
<dbReference type="FunFam" id="3.30.479.20:FF:000003">
    <property type="entry name" value="Elongation factor Ts, mitochondrial"/>
    <property type="match status" value="1"/>
</dbReference>
<organism evidence="9 10">
    <name type="scientific">Candidatus Portnoybacteria bacterium CG09_land_8_20_14_0_10_44_13</name>
    <dbReference type="NCBI Taxonomy" id="1974811"/>
    <lineage>
        <taxon>Bacteria</taxon>
        <taxon>Candidatus Portnoyibacteriota</taxon>
    </lineage>
</organism>
<dbReference type="Proteomes" id="UP000229080">
    <property type="component" value="Unassembled WGS sequence"/>
</dbReference>
<dbReference type="InterPro" id="IPR018101">
    <property type="entry name" value="Transl_elong_Ts_CS"/>
</dbReference>
<dbReference type="PROSITE" id="PS01127">
    <property type="entry name" value="EF_TS_2"/>
    <property type="match status" value="1"/>
</dbReference>
<dbReference type="NCBIfam" id="TIGR00116">
    <property type="entry name" value="tsf"/>
    <property type="match status" value="1"/>
</dbReference>
<dbReference type="HAMAP" id="MF_00050">
    <property type="entry name" value="EF_Ts"/>
    <property type="match status" value="1"/>
</dbReference>
<dbReference type="EMBL" id="PEZF01000007">
    <property type="protein sequence ID" value="PIS17138.1"/>
    <property type="molecule type" value="Genomic_DNA"/>
</dbReference>
<sequence>MDINNVKKLREDTGLSVMECKKAVEEAAGDFGKAMAILKAKESVLAAKKTGAETREGLVEAYIHSNGKIGVLLELSCQTDFVARNSDFKKLARDLAMQIAACDPADLETLLSQPFIKDASKTVGDLLQESIAKTGENIKVGRFSRFHI</sequence>
<evidence type="ECO:0000259" key="8">
    <source>
        <dbReference type="Pfam" id="PF00889"/>
    </source>
</evidence>
<keyword evidence="5" id="KW-0963">Cytoplasm</keyword>
<evidence type="ECO:0000256" key="3">
    <source>
        <dbReference type="ARBA" id="ARBA00022768"/>
    </source>
</evidence>
<evidence type="ECO:0000313" key="9">
    <source>
        <dbReference type="EMBL" id="PIS17138.1"/>
    </source>
</evidence>
<keyword evidence="3 5" id="KW-0251">Elongation factor</keyword>
<protein>
    <recommendedName>
        <fullName evidence="2 5">Elongation factor Ts</fullName>
        <shortName evidence="5">EF-Ts</shortName>
    </recommendedName>
</protein>
<evidence type="ECO:0000256" key="7">
    <source>
        <dbReference type="RuleBase" id="RU000643"/>
    </source>
</evidence>
<dbReference type="SUPFAM" id="SSF46934">
    <property type="entry name" value="UBA-like"/>
    <property type="match status" value="1"/>
</dbReference>